<comment type="caution">
    <text evidence="2">The sequence shown here is derived from an EMBL/GenBank/DDBJ whole genome shotgun (WGS) entry which is preliminary data.</text>
</comment>
<evidence type="ECO:0000313" key="3">
    <source>
        <dbReference type="Proteomes" id="UP001564657"/>
    </source>
</evidence>
<keyword evidence="1" id="KW-0812">Transmembrane</keyword>
<dbReference type="Proteomes" id="UP001564657">
    <property type="component" value="Unassembled WGS sequence"/>
</dbReference>
<feature type="transmembrane region" description="Helical" evidence="1">
    <location>
        <begin position="128"/>
        <end position="154"/>
    </location>
</feature>
<gene>
    <name evidence="2" type="ORF">AB8U03_06895</name>
</gene>
<feature type="transmembrane region" description="Helical" evidence="1">
    <location>
        <begin position="12"/>
        <end position="31"/>
    </location>
</feature>
<keyword evidence="1" id="KW-1133">Transmembrane helix</keyword>
<feature type="transmembrane region" description="Helical" evidence="1">
    <location>
        <begin position="101"/>
        <end position="122"/>
    </location>
</feature>
<name>A0ABV4BME4_9CLOT</name>
<proteinExistence type="predicted"/>
<feature type="transmembrane region" description="Helical" evidence="1">
    <location>
        <begin position="43"/>
        <end position="68"/>
    </location>
</feature>
<protein>
    <submittedName>
        <fullName evidence="2">ECF transporter S component</fullName>
    </submittedName>
</protein>
<dbReference type="EMBL" id="JBGEWD010000005">
    <property type="protein sequence ID" value="MEY7999924.1"/>
    <property type="molecule type" value="Genomic_DNA"/>
</dbReference>
<keyword evidence="3" id="KW-1185">Reference proteome</keyword>
<evidence type="ECO:0000256" key="1">
    <source>
        <dbReference type="SAM" id="Phobius"/>
    </source>
</evidence>
<reference evidence="2 3" key="1">
    <citation type="submission" date="2024-08" db="EMBL/GenBank/DDBJ databases">
        <title>Clostridium lapicellarii sp. nov., and Clostridium renhuaiense sp. nov., two species isolated from the mud in a fermentation cellar used for producing sauce-flavour Chinese liquors.</title>
        <authorList>
            <person name="Yang F."/>
            <person name="Wang H."/>
            <person name="Chen L.Q."/>
            <person name="Zhou N."/>
            <person name="Lu J.J."/>
            <person name="Pu X.X."/>
            <person name="Wan B."/>
            <person name="Wang L."/>
            <person name="Liu S.J."/>
        </authorList>
    </citation>
    <scope>NUCLEOTIDE SEQUENCE [LARGE SCALE GENOMIC DNA]</scope>
    <source>
        <strain evidence="2 3">MT-5</strain>
    </source>
</reference>
<accession>A0ABV4BME4</accession>
<dbReference type="RefSeq" id="WP_369703814.1">
    <property type="nucleotide sequence ID" value="NZ_JBGEWD010000005.1"/>
</dbReference>
<keyword evidence="1" id="KW-0472">Membrane</keyword>
<organism evidence="2 3">
    <name type="scientific">Clostridium moutaii</name>
    <dbReference type="NCBI Taxonomy" id="3240932"/>
    <lineage>
        <taxon>Bacteria</taxon>
        <taxon>Bacillati</taxon>
        <taxon>Bacillota</taxon>
        <taxon>Clostridia</taxon>
        <taxon>Eubacteriales</taxon>
        <taxon>Clostridiaceae</taxon>
        <taxon>Clostridium</taxon>
    </lineage>
</organism>
<evidence type="ECO:0000313" key="2">
    <source>
        <dbReference type="EMBL" id="MEY7999924.1"/>
    </source>
</evidence>
<sequence length="162" mass="16920">MNNIKKLTYSGLLTALAIIIPTAFGILKIQIGPFSATLAAHVPMFISMFLGPFAAVMVGIGSVIGFLVTSPLVIAARASSHIFVGLAGALMLKRGISFKKVIVLTAPIHAVLEAIAVIPFGFTMYKVLIVVGTGTLIHHMVDGAISIAILGALARSLSLKRI</sequence>
<dbReference type="Gene3D" id="1.10.1760.20">
    <property type="match status" value="1"/>
</dbReference>